<name>A0A558BS18_9BACT</name>
<dbReference type="Proteomes" id="UP000317624">
    <property type="component" value="Unassembled WGS sequence"/>
</dbReference>
<comment type="caution">
    <text evidence="2">The sequence shown here is derived from an EMBL/GenBank/DDBJ whole genome shotgun (WGS) entry which is preliminary data.</text>
</comment>
<evidence type="ECO:0000256" key="1">
    <source>
        <dbReference type="SAM" id="SignalP"/>
    </source>
</evidence>
<evidence type="ECO:0000313" key="3">
    <source>
        <dbReference type="Proteomes" id="UP000317624"/>
    </source>
</evidence>
<dbReference type="InterPro" id="IPR011048">
    <property type="entry name" value="Haem_d1_sf"/>
</dbReference>
<evidence type="ECO:0000313" key="2">
    <source>
        <dbReference type="EMBL" id="TVT39314.1"/>
    </source>
</evidence>
<feature type="chain" id="PRO_5021702010" evidence="1">
    <location>
        <begin position="26"/>
        <end position="449"/>
    </location>
</feature>
<dbReference type="Gene3D" id="2.130.10.10">
    <property type="entry name" value="YVTN repeat-like/Quinoprotein amine dehydrogenase"/>
    <property type="match status" value="1"/>
</dbReference>
<sequence length="449" mass="46976">MRAFFSSVRLLGTASFMLLATALQAQLVAQPALQNDDFQAKILLALSDADMVPSAYADDHLGPVAGTDVLSVLAFDGQRAAPTSVRTLPLSNSVTGPPAAVTTTPDGRYAIVIETRGPRLASGADVKLSGLPNGRTLTVVDLRDPQKPRVVQQLVGPARAVSVSVSADGTLVALAVHPAGDGTTAPLWLYHLAGGQLTGGVAVPIPGWTPGDELVHALFHPTRPLLALTNVTRHRVLMVEVQPVGQQWQLRPWGNEIAIEAGTLLSCFSSDGHTLFVNGTPAPPPNKAPQGGAVLSIRLDAHPVPSQAPVHEVVSRLPTGTIPEGLTISPDGQLLVTVNLEHTYLPLGNPARGRYASLSLFAVDAASGQLTAAGTFAFDGMLPESATFDASSRRLAVANFGELDNLTGPGHLDFWRVVGAVSGPEPLRLVKTAYSLPVQRGVHTLAIVR</sequence>
<accession>A0A558BS18</accession>
<proteinExistence type="predicted"/>
<feature type="signal peptide" evidence="1">
    <location>
        <begin position="1"/>
        <end position="25"/>
    </location>
</feature>
<dbReference type="InterPro" id="IPR015943">
    <property type="entry name" value="WD40/YVTN_repeat-like_dom_sf"/>
</dbReference>
<dbReference type="OrthoDB" id="192618at2"/>
<organism evidence="2 3">
    <name type="scientific">Hymenobacter setariae</name>
    <dbReference type="NCBI Taxonomy" id="2594794"/>
    <lineage>
        <taxon>Bacteria</taxon>
        <taxon>Pseudomonadati</taxon>
        <taxon>Bacteroidota</taxon>
        <taxon>Cytophagia</taxon>
        <taxon>Cytophagales</taxon>
        <taxon>Hymenobacteraceae</taxon>
        <taxon>Hymenobacter</taxon>
    </lineage>
</organism>
<reference evidence="2 3" key="1">
    <citation type="submission" date="2019-07" db="EMBL/GenBank/DDBJ databases">
        <title>Hymenobacter sp. straun FUR1 Genome sequencing and assembly.</title>
        <authorList>
            <person name="Chhetri G."/>
        </authorList>
    </citation>
    <scope>NUCLEOTIDE SEQUENCE [LARGE SCALE GENOMIC DNA]</scope>
    <source>
        <strain evidence="2 3">Fur1</strain>
    </source>
</reference>
<dbReference type="AlphaFoldDB" id="A0A558BS18"/>
<dbReference type="EMBL" id="VMRJ01000004">
    <property type="protein sequence ID" value="TVT39314.1"/>
    <property type="molecule type" value="Genomic_DNA"/>
</dbReference>
<dbReference type="SUPFAM" id="SSF51004">
    <property type="entry name" value="C-terminal (heme d1) domain of cytochrome cd1-nitrite reductase"/>
    <property type="match status" value="1"/>
</dbReference>
<protein>
    <submittedName>
        <fullName evidence="2">Uncharacterized protein</fullName>
    </submittedName>
</protein>
<keyword evidence="1" id="KW-0732">Signal</keyword>
<gene>
    <name evidence="2" type="ORF">FNT36_16800</name>
</gene>
<keyword evidence="3" id="KW-1185">Reference proteome</keyword>